<evidence type="ECO:0000256" key="3">
    <source>
        <dbReference type="ARBA" id="ARBA00022712"/>
    </source>
</evidence>
<dbReference type="STRING" id="3218.A0A2K1IAG4"/>
<dbReference type="EnsemblPlants" id="Pp3c27_3060V3.2">
    <property type="protein sequence ID" value="Pp3c27_3060V3.2"/>
    <property type="gene ID" value="Pp3c27_3060"/>
</dbReference>
<dbReference type="Gramene" id="Pp3c27_3060V3.1">
    <property type="protein sequence ID" value="Pp3c27_3060V3.1"/>
    <property type="gene ID" value="Pp3c27_3060"/>
</dbReference>
<dbReference type="PANTHER" id="PTHR31223:SF70">
    <property type="entry name" value="LOG FAMILY PROTEIN YJL055W"/>
    <property type="match status" value="1"/>
</dbReference>
<keyword evidence="3" id="KW-0203">Cytokinin biosynthesis</keyword>
<sequence>MGGHRGVYKSRCVGSRRVLAEFIPCTVGSWEYDCTFNFFRLSCLVCVRIFLPSVYKWSSRRWDENEGVGCSMGKQEVLPKSEETCLLSPSLYVDGARSEVKQQQGDIAKRSFRRICVFCGSSRGKKDIFSDVAFKLGRELVSRKIDLVYGGGGNGLMGQVAQSVHDGGGHVIGVIPKALIGQELTGQTVGRLVAVRNMHQRKAEMARQADAFIALPGGYGTLEGLLEVITWSQLGIHEKPVGLLNVDGYYNPLLTLFDNALEEGFLKLSARSIVVSARTPSELLDKLEAYTPTHDRSTPKLCWEDTESLVYPSAVSGTDQRC</sequence>
<dbReference type="InterPro" id="IPR031100">
    <property type="entry name" value="LOG_fam"/>
</dbReference>
<dbReference type="EMBL" id="ABEU02000027">
    <property type="protein sequence ID" value="PNR26272.1"/>
    <property type="molecule type" value="Genomic_DNA"/>
</dbReference>
<protein>
    <recommendedName>
        <fullName evidence="2">cytokinin riboside 5'-monophosphate phosphoribohydrolase</fullName>
        <ecNumber evidence="2">3.2.2.n1</ecNumber>
    </recommendedName>
</protein>
<evidence type="ECO:0000313" key="7">
    <source>
        <dbReference type="EnsemblPlants" id="Pp3c27_3060V3.1"/>
    </source>
</evidence>
<dbReference type="GO" id="GO:0005634">
    <property type="term" value="C:nucleus"/>
    <property type="evidence" value="ECO:0000318"/>
    <property type="project" value="GO_Central"/>
</dbReference>
<dbReference type="RefSeq" id="XP_024367305.1">
    <property type="nucleotide sequence ID" value="XM_024511537.2"/>
</dbReference>
<accession>A0A2K1IAG4</accession>
<reference evidence="6 8" key="2">
    <citation type="journal article" date="2018" name="Plant J.">
        <title>The Physcomitrella patens chromosome-scale assembly reveals moss genome structure and evolution.</title>
        <authorList>
            <person name="Lang D."/>
            <person name="Ullrich K.K."/>
            <person name="Murat F."/>
            <person name="Fuchs J."/>
            <person name="Jenkins J."/>
            <person name="Haas F.B."/>
            <person name="Piednoel M."/>
            <person name="Gundlach H."/>
            <person name="Van Bel M."/>
            <person name="Meyberg R."/>
            <person name="Vives C."/>
            <person name="Morata J."/>
            <person name="Symeonidi A."/>
            <person name="Hiss M."/>
            <person name="Muchero W."/>
            <person name="Kamisugi Y."/>
            <person name="Saleh O."/>
            <person name="Blanc G."/>
            <person name="Decker E.L."/>
            <person name="van Gessel N."/>
            <person name="Grimwood J."/>
            <person name="Hayes R.D."/>
            <person name="Graham S.W."/>
            <person name="Gunter L.E."/>
            <person name="McDaniel S.F."/>
            <person name="Hoernstein S.N.W."/>
            <person name="Larsson A."/>
            <person name="Li F.W."/>
            <person name="Perroud P.F."/>
            <person name="Phillips J."/>
            <person name="Ranjan P."/>
            <person name="Rokshar D.S."/>
            <person name="Rothfels C.J."/>
            <person name="Schneider L."/>
            <person name="Shu S."/>
            <person name="Stevenson D.W."/>
            <person name="Thummler F."/>
            <person name="Tillich M."/>
            <person name="Villarreal Aguilar J.C."/>
            <person name="Widiez T."/>
            <person name="Wong G.K."/>
            <person name="Wymore A."/>
            <person name="Zhang Y."/>
            <person name="Zimmer A.D."/>
            <person name="Quatrano R.S."/>
            <person name="Mayer K.F.X."/>
            <person name="Goodstein D."/>
            <person name="Casacuberta J.M."/>
            <person name="Vandepoele K."/>
            <person name="Reski R."/>
            <person name="Cuming A.C."/>
            <person name="Tuskan G.A."/>
            <person name="Maumus F."/>
            <person name="Salse J."/>
            <person name="Schmutz J."/>
            <person name="Rensing S.A."/>
        </authorList>
    </citation>
    <scope>NUCLEOTIDE SEQUENCE [LARGE SCALE GENOMIC DNA]</scope>
    <source>
        <strain evidence="7 8">cv. Gransden 2004</strain>
    </source>
</reference>
<proteinExistence type="inferred from homology"/>
<dbReference type="PaxDb" id="3218-PP1S54_244V6.1"/>
<evidence type="ECO:0000256" key="2">
    <source>
        <dbReference type="ARBA" id="ARBA00012205"/>
    </source>
</evidence>
<dbReference type="GO" id="GO:0009691">
    <property type="term" value="P:cytokinin biosynthetic process"/>
    <property type="evidence" value="ECO:0000318"/>
    <property type="project" value="GO_Central"/>
</dbReference>
<evidence type="ECO:0000256" key="1">
    <source>
        <dbReference type="ARBA" id="ARBA00006763"/>
    </source>
</evidence>
<dbReference type="Gramene" id="Pp3c27_3060V3.2">
    <property type="protein sequence ID" value="Pp3c27_3060V3.2"/>
    <property type="gene ID" value="Pp3c27_3060"/>
</dbReference>
<dbReference type="AlphaFoldDB" id="A0A2K1IAG4"/>
<dbReference type="NCBIfam" id="TIGR00730">
    <property type="entry name" value="Rossman fold protein, TIGR00730 family"/>
    <property type="match status" value="1"/>
</dbReference>
<dbReference type="EnsemblPlants" id="Pp3c27_3060V3.1">
    <property type="protein sequence ID" value="Pp3c27_3060V3.1"/>
    <property type="gene ID" value="Pp3c27_3060"/>
</dbReference>
<name>A0A2K1IAG4_PHYPA</name>
<reference evidence="7" key="3">
    <citation type="submission" date="2020-12" db="UniProtKB">
        <authorList>
            <consortium name="EnsemblPlants"/>
        </authorList>
    </citation>
    <scope>IDENTIFICATION</scope>
</reference>
<evidence type="ECO:0000313" key="8">
    <source>
        <dbReference type="Proteomes" id="UP000006727"/>
    </source>
</evidence>
<dbReference type="EC" id="3.2.2.n1" evidence="2"/>
<keyword evidence="8" id="KW-1185">Reference proteome</keyword>
<dbReference type="InterPro" id="IPR005269">
    <property type="entry name" value="LOG"/>
</dbReference>
<dbReference type="GeneID" id="112278285"/>
<dbReference type="GO" id="GO:0102682">
    <property type="term" value="F:cytokinin riboside 5'-monophosphate phosphoribohydrolase activity"/>
    <property type="evidence" value="ECO:0000318"/>
    <property type="project" value="GO_Central"/>
</dbReference>
<dbReference type="Pfam" id="PF03641">
    <property type="entry name" value="Lysine_decarbox"/>
    <property type="match status" value="1"/>
</dbReference>
<dbReference type="OrthoDB" id="414463at2759"/>
<organism evidence="6">
    <name type="scientific">Physcomitrium patens</name>
    <name type="common">Spreading-leaved earth moss</name>
    <name type="synonym">Physcomitrella patens</name>
    <dbReference type="NCBI Taxonomy" id="3218"/>
    <lineage>
        <taxon>Eukaryota</taxon>
        <taxon>Viridiplantae</taxon>
        <taxon>Streptophyta</taxon>
        <taxon>Embryophyta</taxon>
        <taxon>Bryophyta</taxon>
        <taxon>Bryophytina</taxon>
        <taxon>Bryopsida</taxon>
        <taxon>Funariidae</taxon>
        <taxon>Funariales</taxon>
        <taxon>Funariaceae</taxon>
        <taxon>Physcomitrium</taxon>
    </lineage>
</organism>
<gene>
    <name evidence="7" type="primary">LOC112278285</name>
    <name evidence="6" type="ORF">PHYPA_030846</name>
</gene>
<dbReference type="GO" id="GO:0005829">
    <property type="term" value="C:cytosol"/>
    <property type="evidence" value="ECO:0000318"/>
    <property type="project" value="GO_Central"/>
</dbReference>
<evidence type="ECO:0000256" key="4">
    <source>
        <dbReference type="ARBA" id="ARBA00047718"/>
    </source>
</evidence>
<dbReference type="SUPFAM" id="SSF102405">
    <property type="entry name" value="MCP/YpsA-like"/>
    <property type="match status" value="1"/>
</dbReference>
<reference evidence="6 8" key="1">
    <citation type="journal article" date="2008" name="Science">
        <title>The Physcomitrella genome reveals evolutionary insights into the conquest of land by plants.</title>
        <authorList>
            <person name="Rensing S."/>
            <person name="Lang D."/>
            <person name="Zimmer A."/>
            <person name="Terry A."/>
            <person name="Salamov A."/>
            <person name="Shapiro H."/>
            <person name="Nishiyama T."/>
            <person name="Perroud P.-F."/>
            <person name="Lindquist E."/>
            <person name="Kamisugi Y."/>
            <person name="Tanahashi T."/>
            <person name="Sakakibara K."/>
            <person name="Fujita T."/>
            <person name="Oishi K."/>
            <person name="Shin-I T."/>
            <person name="Kuroki Y."/>
            <person name="Toyoda A."/>
            <person name="Suzuki Y."/>
            <person name="Hashimoto A."/>
            <person name="Yamaguchi K."/>
            <person name="Sugano A."/>
            <person name="Kohara Y."/>
            <person name="Fujiyama A."/>
            <person name="Anterola A."/>
            <person name="Aoki S."/>
            <person name="Ashton N."/>
            <person name="Barbazuk W.B."/>
            <person name="Barker E."/>
            <person name="Bennetzen J."/>
            <person name="Bezanilla M."/>
            <person name="Blankenship R."/>
            <person name="Cho S.H."/>
            <person name="Dutcher S."/>
            <person name="Estelle M."/>
            <person name="Fawcett J.A."/>
            <person name="Gundlach H."/>
            <person name="Hanada K."/>
            <person name="Heyl A."/>
            <person name="Hicks K.A."/>
            <person name="Hugh J."/>
            <person name="Lohr M."/>
            <person name="Mayer K."/>
            <person name="Melkozernov A."/>
            <person name="Murata T."/>
            <person name="Nelson D."/>
            <person name="Pils B."/>
            <person name="Prigge M."/>
            <person name="Reiss B."/>
            <person name="Renner T."/>
            <person name="Rombauts S."/>
            <person name="Rushton P."/>
            <person name="Sanderfoot A."/>
            <person name="Schween G."/>
            <person name="Shiu S.-H."/>
            <person name="Stueber K."/>
            <person name="Theodoulou F.L."/>
            <person name="Tu H."/>
            <person name="Van de Peer Y."/>
            <person name="Verrier P.J."/>
            <person name="Waters E."/>
            <person name="Wood A."/>
            <person name="Yang L."/>
            <person name="Cove D."/>
            <person name="Cuming A."/>
            <person name="Hasebe M."/>
            <person name="Lucas S."/>
            <person name="Mishler D.B."/>
            <person name="Reski R."/>
            <person name="Grigoriev I."/>
            <person name="Quatrano R.S."/>
            <person name="Boore J.L."/>
        </authorList>
    </citation>
    <scope>NUCLEOTIDE SEQUENCE [LARGE SCALE GENOMIC DNA]</scope>
    <source>
        <strain evidence="7 8">cv. Gransden 2004</strain>
    </source>
</reference>
<comment type="similarity">
    <text evidence="1">Belongs to the LOG family.</text>
</comment>
<comment type="catalytic activity">
    <reaction evidence="5">
        <text>9-ribosyl-trans-zeatin 5'-phosphate + H2O = trans-zeatin + D-ribose 5-phosphate</text>
        <dbReference type="Rhea" id="RHEA:48564"/>
        <dbReference type="ChEBI" id="CHEBI:15377"/>
        <dbReference type="ChEBI" id="CHEBI:16522"/>
        <dbReference type="ChEBI" id="CHEBI:78346"/>
        <dbReference type="ChEBI" id="CHEBI:87947"/>
        <dbReference type="EC" id="3.2.2.n1"/>
    </reaction>
</comment>
<dbReference type="Gene3D" id="3.40.50.450">
    <property type="match status" value="1"/>
</dbReference>
<evidence type="ECO:0000256" key="5">
    <source>
        <dbReference type="ARBA" id="ARBA00049153"/>
    </source>
</evidence>
<evidence type="ECO:0000313" key="6">
    <source>
        <dbReference type="EMBL" id="PNR26272.1"/>
    </source>
</evidence>
<dbReference type="OMA" id="CWEDTES"/>
<comment type="catalytic activity">
    <reaction evidence="4">
        <text>N(6)-(dimethylallyl)adenosine 5'-phosphate + H2O = N(6)-dimethylallyladenine + D-ribose 5-phosphate</text>
        <dbReference type="Rhea" id="RHEA:48560"/>
        <dbReference type="ChEBI" id="CHEBI:15377"/>
        <dbReference type="ChEBI" id="CHEBI:17660"/>
        <dbReference type="ChEBI" id="CHEBI:57526"/>
        <dbReference type="ChEBI" id="CHEBI:78346"/>
        <dbReference type="EC" id="3.2.2.n1"/>
    </reaction>
</comment>
<dbReference type="Proteomes" id="UP000006727">
    <property type="component" value="Chromosome 27"/>
</dbReference>
<dbReference type="PANTHER" id="PTHR31223">
    <property type="entry name" value="LOG FAMILY PROTEIN YJL055W"/>
    <property type="match status" value="1"/>
</dbReference>